<feature type="domain" description="LysM" evidence="1">
    <location>
        <begin position="26"/>
        <end position="74"/>
    </location>
</feature>
<evidence type="ECO:0000259" key="1">
    <source>
        <dbReference type="PROSITE" id="PS51782"/>
    </source>
</evidence>
<organism evidence="2 3">
    <name type="scientific">Marinicella sediminis</name>
    <dbReference type="NCBI Taxonomy" id="1792834"/>
    <lineage>
        <taxon>Bacteria</taxon>
        <taxon>Pseudomonadati</taxon>
        <taxon>Pseudomonadota</taxon>
        <taxon>Gammaproteobacteria</taxon>
        <taxon>Lysobacterales</taxon>
        <taxon>Marinicellaceae</taxon>
        <taxon>Marinicella</taxon>
    </lineage>
</organism>
<comment type="caution">
    <text evidence="2">The sequence shown here is derived from an EMBL/GenBank/DDBJ whole genome shotgun (WGS) entry which is preliminary data.</text>
</comment>
<sequence length="448" mass="50435">MKKFKWMMLLAFNTAMGQSEVKDITIKHQVKSGETLHSITRQYLGTDFLWQENWKLNPQIDNPNLLTIGEELTIIKERIIPAEKARIIDTVNRVEKKPVTSGWKITQPGDELVQQEGVRTYEQSTALLSFNDESTLKVLEFSQVFLKNRSTTLRGTDSATIEVIKGDTELNWEPLAKQPTDITIMLGSTMSKPQLSQGKATELRTGLTADGDSVISVYQGQSAVESAGNQVQVEQGMGVAVKQGEVPPPPQRLLPAPVMNPDNAGSYTYTNPVLSWEPVSGAHDYVIELCADAQCQVVIDETRQTENSWQDKQPRTAVDHYFRVAARSAEKLVGYRSEPQMLRFSTDQMDHSPPLVAIQLLGHKIIGDQQIIIGPQATWQIHVMDEQSGISTIEHRWNDQAWKPWSGEPVSMNDLNGTYWIRVSDQLNNEAIKSYHFVRLSESPDHQR</sequence>
<name>A0ABV7J8A9_9GAMM</name>
<dbReference type="Gene3D" id="3.10.350.10">
    <property type="entry name" value="LysM domain"/>
    <property type="match status" value="1"/>
</dbReference>
<accession>A0ABV7J8A9</accession>
<reference evidence="3" key="1">
    <citation type="journal article" date="2019" name="Int. J. Syst. Evol. Microbiol.">
        <title>The Global Catalogue of Microorganisms (GCM) 10K type strain sequencing project: providing services to taxonomists for standard genome sequencing and annotation.</title>
        <authorList>
            <consortium name="The Broad Institute Genomics Platform"/>
            <consortium name="The Broad Institute Genome Sequencing Center for Infectious Disease"/>
            <person name="Wu L."/>
            <person name="Ma J."/>
        </authorList>
    </citation>
    <scope>NUCLEOTIDE SEQUENCE [LARGE SCALE GENOMIC DNA]</scope>
    <source>
        <strain evidence="3">KCTC 42953</strain>
    </source>
</reference>
<dbReference type="Proteomes" id="UP001595533">
    <property type="component" value="Unassembled WGS sequence"/>
</dbReference>
<dbReference type="CDD" id="cd00118">
    <property type="entry name" value="LysM"/>
    <property type="match status" value="1"/>
</dbReference>
<dbReference type="InterPro" id="IPR018392">
    <property type="entry name" value="LysM"/>
</dbReference>
<dbReference type="EMBL" id="JBHRTS010000002">
    <property type="protein sequence ID" value="MFC3193327.1"/>
    <property type="molecule type" value="Genomic_DNA"/>
</dbReference>
<evidence type="ECO:0000313" key="2">
    <source>
        <dbReference type="EMBL" id="MFC3193327.1"/>
    </source>
</evidence>
<dbReference type="PROSITE" id="PS51782">
    <property type="entry name" value="LYSM"/>
    <property type="match status" value="1"/>
</dbReference>
<gene>
    <name evidence="2" type="ORF">ACFODZ_03620</name>
</gene>
<protein>
    <recommendedName>
        <fullName evidence="1">LysM domain-containing protein</fullName>
    </recommendedName>
</protein>
<dbReference type="Gene3D" id="2.60.40.10">
    <property type="entry name" value="Immunoglobulins"/>
    <property type="match status" value="1"/>
</dbReference>
<dbReference type="RefSeq" id="WP_077410003.1">
    <property type="nucleotide sequence ID" value="NZ_JBHRTS010000002.1"/>
</dbReference>
<dbReference type="InterPro" id="IPR013783">
    <property type="entry name" value="Ig-like_fold"/>
</dbReference>
<dbReference type="InterPro" id="IPR036779">
    <property type="entry name" value="LysM_dom_sf"/>
</dbReference>
<keyword evidence="3" id="KW-1185">Reference proteome</keyword>
<proteinExistence type="predicted"/>
<evidence type="ECO:0000313" key="3">
    <source>
        <dbReference type="Proteomes" id="UP001595533"/>
    </source>
</evidence>